<dbReference type="EMBL" id="SHKW01000001">
    <property type="protein sequence ID" value="RZU41036.1"/>
    <property type="molecule type" value="Genomic_DNA"/>
</dbReference>
<dbReference type="InterPro" id="IPR017853">
    <property type="entry name" value="GH"/>
</dbReference>
<dbReference type="RefSeq" id="WP_130419020.1">
    <property type="nucleotide sequence ID" value="NZ_SHKW01000001.1"/>
</dbReference>
<dbReference type="PANTHER" id="PTHR12631">
    <property type="entry name" value="ALPHA-L-IDURONIDASE"/>
    <property type="match status" value="1"/>
</dbReference>
<accession>A0A4V2G4I2</accession>
<dbReference type="PANTHER" id="PTHR12631:SF10">
    <property type="entry name" value="BETA-XYLOSIDASE-LIKE PROTEIN-RELATED"/>
    <property type="match status" value="1"/>
</dbReference>
<dbReference type="InterPro" id="IPR000514">
    <property type="entry name" value="Glyco_hydro_39"/>
</dbReference>
<dbReference type="InterPro" id="IPR049165">
    <property type="entry name" value="GH39_as"/>
</dbReference>
<evidence type="ECO:0000259" key="6">
    <source>
        <dbReference type="Pfam" id="PF01229"/>
    </source>
</evidence>
<evidence type="ECO:0000256" key="3">
    <source>
        <dbReference type="ARBA" id="ARBA00023295"/>
    </source>
</evidence>
<feature type="chain" id="PRO_5021034340" evidence="5">
    <location>
        <begin position="36"/>
        <end position="548"/>
    </location>
</feature>
<evidence type="ECO:0000313" key="7">
    <source>
        <dbReference type="EMBL" id="RZU41036.1"/>
    </source>
</evidence>
<dbReference type="Gene3D" id="2.60.40.1500">
    <property type="entry name" value="Glycosyl hydrolase domain, family 39"/>
    <property type="match status" value="1"/>
</dbReference>
<dbReference type="SUPFAM" id="SSF51011">
    <property type="entry name" value="Glycosyl hydrolase domain"/>
    <property type="match status" value="1"/>
</dbReference>
<dbReference type="Pfam" id="PF01229">
    <property type="entry name" value="Glyco_hydro_39"/>
    <property type="match status" value="1"/>
</dbReference>
<gene>
    <name evidence="7" type="ORF">BDD14_2527</name>
</gene>
<dbReference type="PROSITE" id="PS01027">
    <property type="entry name" value="GLYCOSYL_HYDROL_F39"/>
    <property type="match status" value="1"/>
</dbReference>
<proteinExistence type="inferred from homology"/>
<dbReference type="InterPro" id="IPR049166">
    <property type="entry name" value="GH39_cat"/>
</dbReference>
<dbReference type="AlphaFoldDB" id="A0A4V2G4I2"/>
<comment type="caution">
    <text evidence="7">The sequence shown here is derived from an EMBL/GenBank/DDBJ whole genome shotgun (WGS) entry which is preliminary data.</text>
</comment>
<dbReference type="SUPFAM" id="SSF51445">
    <property type="entry name" value="(Trans)glycosidases"/>
    <property type="match status" value="1"/>
</dbReference>
<comment type="similarity">
    <text evidence="1">Belongs to the glycosyl hydrolase 39 family.</text>
</comment>
<dbReference type="Proteomes" id="UP000292958">
    <property type="component" value="Unassembled WGS sequence"/>
</dbReference>
<feature type="domain" description="Glycosyl hydrolases family 39 N-terminal catalytic" evidence="6">
    <location>
        <begin position="43"/>
        <end position="513"/>
    </location>
</feature>
<keyword evidence="8" id="KW-1185">Reference proteome</keyword>
<organism evidence="7 8">
    <name type="scientific">Edaphobacter modestus</name>
    <dbReference type="NCBI Taxonomy" id="388466"/>
    <lineage>
        <taxon>Bacteria</taxon>
        <taxon>Pseudomonadati</taxon>
        <taxon>Acidobacteriota</taxon>
        <taxon>Terriglobia</taxon>
        <taxon>Terriglobales</taxon>
        <taxon>Acidobacteriaceae</taxon>
        <taxon>Edaphobacter</taxon>
    </lineage>
</organism>
<keyword evidence="5" id="KW-0732">Signal</keyword>
<evidence type="ECO:0000313" key="8">
    <source>
        <dbReference type="Proteomes" id="UP000292958"/>
    </source>
</evidence>
<dbReference type="OrthoDB" id="9776971at2"/>
<reference evidence="7 8" key="1">
    <citation type="submission" date="2019-02" db="EMBL/GenBank/DDBJ databases">
        <title>Genomic Encyclopedia of Archaeal and Bacterial Type Strains, Phase II (KMG-II): from individual species to whole genera.</title>
        <authorList>
            <person name="Goeker M."/>
        </authorList>
    </citation>
    <scope>NUCLEOTIDE SEQUENCE [LARGE SCALE GENOMIC DNA]</scope>
    <source>
        <strain evidence="7 8">DSM 18101</strain>
    </source>
</reference>
<name>A0A4V2G4I2_9BACT</name>
<protein>
    <submittedName>
        <fullName evidence="7">Xylan 1,4-beta-xylosidase</fullName>
    </submittedName>
</protein>
<keyword evidence="2" id="KW-0378">Hydrolase</keyword>
<dbReference type="GO" id="GO:0004553">
    <property type="term" value="F:hydrolase activity, hydrolyzing O-glycosyl compounds"/>
    <property type="evidence" value="ECO:0007669"/>
    <property type="project" value="InterPro"/>
</dbReference>
<evidence type="ECO:0000256" key="4">
    <source>
        <dbReference type="PIRSR" id="PIRSR600514-1"/>
    </source>
</evidence>
<evidence type="ECO:0000256" key="2">
    <source>
        <dbReference type="ARBA" id="ARBA00022801"/>
    </source>
</evidence>
<feature type="signal peptide" evidence="5">
    <location>
        <begin position="1"/>
        <end position="35"/>
    </location>
</feature>
<sequence length="548" mass="60558">MKSCLQRSSLRRSPFCSAAALLLFTAALASSPAQTTPSASETLQVDAKAKTTPFPHFWEQMFGSGRAILSLRDSYRQDLRSVKQITGFQSVRFHAIFQDEVGLYDPDRKPILFAQMKDATAAAPSDNTGIYNFSYIDQIYDGLLDHGIRPFVELSFMPIKLASDPTSLHPFWYRPNVTPPRDYAQWDAMITAFAQHLVERYGIEEVSHWDFEVWNEPNIDFWRGKPAQASYFELYDHTALAIKKVSPRLRVGGPSTAQAAWTGDFLRHCKENNIPVDFASSHVYANDTAKDVFQTDEVIPRDRMVCRAVRKVHDEIAASPLPSTPLIFSEYNASYANEPNVTDSVYMGPWLAGTISQCDGLTQAMSYWSFSDVFEEQGVVRTPFYGGFGLIAEDGIPKPAFNAFAMLHQLGDQRIPLASDSALATRRADGTLVLALWNYAPPDGTGASYTRPPASRGPSRTFTLQLSGVSPNAAATILRLDEGHGNVISTYDSMGRPAFPSRDQIVKLREAGKAAPPDHASLHNGALTIQVPPQGLAVVILGNERAKR</sequence>
<keyword evidence="3" id="KW-0326">Glycosidase</keyword>
<evidence type="ECO:0000256" key="1">
    <source>
        <dbReference type="ARBA" id="ARBA00008875"/>
    </source>
</evidence>
<evidence type="ECO:0000256" key="5">
    <source>
        <dbReference type="SAM" id="SignalP"/>
    </source>
</evidence>
<dbReference type="PRINTS" id="PR00745">
    <property type="entry name" value="GLHYDRLASE39"/>
</dbReference>
<dbReference type="InterPro" id="IPR051923">
    <property type="entry name" value="Glycosyl_Hydrolase_39"/>
</dbReference>
<feature type="active site" description="Proton donor" evidence="4">
    <location>
        <position position="216"/>
    </location>
</feature>
<dbReference type="GO" id="GO:0005975">
    <property type="term" value="P:carbohydrate metabolic process"/>
    <property type="evidence" value="ECO:0007669"/>
    <property type="project" value="InterPro"/>
</dbReference>
<dbReference type="Gene3D" id="3.20.20.80">
    <property type="entry name" value="Glycosidases"/>
    <property type="match status" value="1"/>
</dbReference>